<feature type="coiled-coil region" evidence="3">
    <location>
        <begin position="307"/>
        <end position="341"/>
    </location>
</feature>
<evidence type="ECO:0000256" key="1">
    <source>
        <dbReference type="ARBA" id="ARBA00022722"/>
    </source>
</evidence>
<evidence type="ECO:0000313" key="7">
    <source>
        <dbReference type="Proteomes" id="UP000756132"/>
    </source>
</evidence>
<feature type="domain" description="3'-5' exonuclease" evidence="5">
    <location>
        <begin position="1200"/>
        <end position="1371"/>
    </location>
</feature>
<reference evidence="6" key="1">
    <citation type="submission" date="2021-12" db="EMBL/GenBank/DDBJ databases">
        <authorList>
            <person name="Zaccaron A."/>
            <person name="Stergiopoulos I."/>
        </authorList>
    </citation>
    <scope>NUCLEOTIDE SEQUENCE</scope>
    <source>
        <strain evidence="6">Race5_Kim</strain>
    </source>
</reference>
<keyword evidence="6" id="KW-0547">Nucleotide-binding</keyword>
<dbReference type="InterPro" id="IPR002562">
    <property type="entry name" value="3'-5'_exonuclease_dom"/>
</dbReference>
<evidence type="ECO:0000313" key="6">
    <source>
        <dbReference type="EMBL" id="UJO15985.1"/>
    </source>
</evidence>
<dbReference type="EMBL" id="CP090166">
    <property type="protein sequence ID" value="UJO15985.1"/>
    <property type="molecule type" value="Genomic_DNA"/>
</dbReference>
<dbReference type="KEGG" id="ffu:CLAFUR5_04821"/>
<name>A0A9Q8LEL7_PASFU</name>
<dbReference type="GeneID" id="71984699"/>
<evidence type="ECO:0000256" key="4">
    <source>
        <dbReference type="SAM" id="MobiDB-lite"/>
    </source>
</evidence>
<evidence type="ECO:0000256" key="3">
    <source>
        <dbReference type="SAM" id="Coils"/>
    </source>
</evidence>
<feature type="compositionally biased region" description="Polar residues" evidence="4">
    <location>
        <begin position="142"/>
        <end position="156"/>
    </location>
</feature>
<feature type="region of interest" description="Disordered" evidence="4">
    <location>
        <begin position="142"/>
        <end position="161"/>
    </location>
</feature>
<gene>
    <name evidence="6" type="ORF">CLAFUR5_04821</name>
</gene>
<dbReference type="InterPro" id="IPR051132">
    <property type="entry name" value="3-5_Exonuclease_domain"/>
</dbReference>
<feature type="region of interest" description="Disordered" evidence="4">
    <location>
        <begin position="1061"/>
        <end position="1139"/>
    </location>
</feature>
<dbReference type="PANTHER" id="PTHR13620">
    <property type="entry name" value="3-5 EXONUCLEASE"/>
    <property type="match status" value="1"/>
</dbReference>
<reference evidence="6" key="2">
    <citation type="journal article" date="2022" name="Microb. Genom.">
        <title>A chromosome-scale genome assembly of the tomato pathogen Cladosporium fulvum reveals a compartmentalized genome architecture and the presence of a dispensable chromosome.</title>
        <authorList>
            <person name="Zaccaron A.Z."/>
            <person name="Chen L.H."/>
            <person name="Samaras A."/>
            <person name="Stergiopoulos I."/>
        </authorList>
    </citation>
    <scope>NUCLEOTIDE SEQUENCE</scope>
    <source>
        <strain evidence="6">Race5_Kim</strain>
    </source>
</reference>
<dbReference type="InterPro" id="IPR012337">
    <property type="entry name" value="RNaseH-like_sf"/>
</dbReference>
<dbReference type="Pfam" id="PF01612">
    <property type="entry name" value="DNA_pol_A_exo1"/>
    <property type="match status" value="1"/>
</dbReference>
<keyword evidence="6" id="KW-0347">Helicase</keyword>
<feature type="region of interest" description="Disordered" evidence="4">
    <location>
        <begin position="109"/>
        <end position="134"/>
    </location>
</feature>
<sequence length="1609" mass="178871">MSGGNGLLGMSFSAPIFADAAHRVRPGSVALACEGASAASPRLPSTRPIDQRWDRSRGIISSNARRTIARDHTWSPTHGIIFGNIPASTRYYATNPVFAKKKPLATDSAATTSTGTTASDHATKAGWAGDNVHRAPSMSMNQVEATQLRSKNSQLESDIKSRDNEIIQLKKHGDTQQDKIKQMQSDFEDKIKRMQSDFELQKRTLEEKRQAETSKLEKRRQAETSKLRAELYAQTKFLADAEPSAQNIENQRAIARDETRRQVEAVMRWQHEIQIKELKESYAQQIATAVENSQVLTEARNQNALLAAQHEQERVRHREAMEKVQAEVKSATKEIAEHKHLSSYFQRQYSARQSRAKTDRDSYITYRNIFDDVHDAAHDTMTKLLFLARLLQSEARLWRRSASTFQNTKHLHLFRQTSKHNVIRKSINNFLEERSAHAELGAGNIIQLATQLRADAQAFKGPAHMSRKLTRLLHYDEEHTAFDLVDAAFHIATVLPFRQRRKECDGRISQIQAEVSNSEQSGQTVDPALRQELVVLRDRRAATIRLLSLFELIRRMKAYEALLHDTPVEKAVFLRTADAFEEFSQVQDMYLGLFERLQASSNESRIDQKDRMDLRRKFRYEETKANTALDELRVQARNRCVLEQELDQLTDTEQAEADREIKRRIERLVGQQNDLIDQLLPSMRSIGRQTRASLMRASSMDDRKAKLPGGVSAAKSTRLIPLTKLETALRTPLKRRTPEQALMIAEKTLGTKQRSFMREISREALESVADDQAQDLHGLSRRIARLKPRVHADNRRSLKLWKELEERYRQRRKAVASLLNREPGSVEVFDATITAIASNIATLKIELKAGVIAAGAPGSEGSSNGGSNNGGSSNGGSSNGDSSNGVSDVKRSESDGTPAANAIAVEPEVRIESVKPPASHAEGDSGSAQGPTASPAAPGSTNTNRTWTIAPAKKSRRERFPVRKQTTDNTSMDGLIAKLGAKAANVSGGASADALSGGLKLKPTAPKRSQHSLFASPSFSVRAVHKSTAFSRRTFTAAASDADSLSHLQEADLDALDEAFSTMPSLPTDPTTPHEEMIRSTHESAPVARSQGAMPPTAQSTPAPGDTLEDEASGYSPGIAPSVESPGSVAPDSSPAESNDVDVELTYNIPAQDFRAAIMASPNSSAAFWSHRLYRGTDGKQPAVMYCKSFEVAERQARLFTNENVLGFDLEWEPQTSIKTGHIKRNVSLIQIAAEDKIALFQIALFKGDTAEELMPPTLKAILESADVVKAGVNVVGDARRVRELLNIDMKGVFELSHMYRVVKYSEQERKNVSFKLVSLASQVQDILMLPLKKDDNRVSAWSRELNTQQTDYAASDAYAGFRLYHKLDEMRKSMDPMPPRPGFLEQELPLTLGDGTEVYKSSWKASGRKTAATSKGVDVEEEEDEFFDAIEEQNANDLTAKMESLDIAGDDGATTSTVTYPTLPQLDTEQPAEDANASPAAEAPQDEGPQPRAEATRQSARPDTTELKAADAWVTDWRFSLPPDWTVSARSFELRAYHLWHHQGFALKEVAAICREPPLALTTVASYVMQALKEENLPYDPERVRDPRDILPTSVHRRYQKIFDRIPK</sequence>
<dbReference type="GO" id="GO:0005737">
    <property type="term" value="C:cytoplasm"/>
    <property type="evidence" value="ECO:0007669"/>
    <property type="project" value="TreeGrafter"/>
</dbReference>
<dbReference type="GO" id="GO:0006139">
    <property type="term" value="P:nucleobase-containing compound metabolic process"/>
    <property type="evidence" value="ECO:0007669"/>
    <property type="project" value="InterPro"/>
</dbReference>
<feature type="compositionally biased region" description="Basic and acidic residues" evidence="4">
    <location>
        <begin position="1072"/>
        <end position="1082"/>
    </location>
</feature>
<protein>
    <submittedName>
        <fullName evidence="6">Werner syndrome ATP-dependent helicase</fullName>
    </submittedName>
</protein>
<keyword evidence="6" id="KW-0067">ATP-binding</keyword>
<evidence type="ECO:0000259" key="5">
    <source>
        <dbReference type="Pfam" id="PF01612"/>
    </source>
</evidence>
<dbReference type="GO" id="GO:0003676">
    <property type="term" value="F:nucleic acid binding"/>
    <property type="evidence" value="ECO:0007669"/>
    <property type="project" value="InterPro"/>
</dbReference>
<dbReference type="CDD" id="cd06141">
    <property type="entry name" value="WRN_exo"/>
    <property type="match status" value="1"/>
</dbReference>
<keyword evidence="1" id="KW-0540">Nuclease</keyword>
<feature type="region of interest" description="Disordered" evidence="4">
    <location>
        <begin position="858"/>
        <end position="968"/>
    </location>
</feature>
<dbReference type="GO" id="GO:0008408">
    <property type="term" value="F:3'-5' exonuclease activity"/>
    <property type="evidence" value="ECO:0007669"/>
    <property type="project" value="InterPro"/>
</dbReference>
<organism evidence="6 7">
    <name type="scientific">Passalora fulva</name>
    <name type="common">Tomato leaf mold</name>
    <name type="synonym">Cladosporium fulvum</name>
    <dbReference type="NCBI Taxonomy" id="5499"/>
    <lineage>
        <taxon>Eukaryota</taxon>
        <taxon>Fungi</taxon>
        <taxon>Dikarya</taxon>
        <taxon>Ascomycota</taxon>
        <taxon>Pezizomycotina</taxon>
        <taxon>Dothideomycetes</taxon>
        <taxon>Dothideomycetidae</taxon>
        <taxon>Mycosphaerellales</taxon>
        <taxon>Mycosphaerellaceae</taxon>
        <taxon>Fulvia</taxon>
    </lineage>
</organism>
<dbReference type="OrthoDB" id="1920326at2759"/>
<dbReference type="GO" id="GO:0005634">
    <property type="term" value="C:nucleus"/>
    <property type="evidence" value="ECO:0007669"/>
    <property type="project" value="TreeGrafter"/>
</dbReference>
<dbReference type="PANTHER" id="PTHR13620:SF104">
    <property type="entry name" value="EXONUCLEASE 3'-5' DOMAIN-CONTAINING PROTEIN 2"/>
    <property type="match status" value="1"/>
</dbReference>
<dbReference type="GO" id="GO:0004386">
    <property type="term" value="F:helicase activity"/>
    <property type="evidence" value="ECO:0007669"/>
    <property type="project" value="UniProtKB-KW"/>
</dbReference>
<proteinExistence type="predicted"/>
<feature type="compositionally biased region" description="Low complexity" evidence="4">
    <location>
        <begin position="1474"/>
        <end position="1484"/>
    </location>
</feature>
<dbReference type="Gene3D" id="3.30.420.10">
    <property type="entry name" value="Ribonuclease H-like superfamily/Ribonuclease H"/>
    <property type="match status" value="1"/>
</dbReference>
<evidence type="ECO:0000256" key="2">
    <source>
        <dbReference type="ARBA" id="ARBA00022801"/>
    </source>
</evidence>
<dbReference type="RefSeq" id="XP_047760351.1">
    <property type="nucleotide sequence ID" value="XM_047903969.1"/>
</dbReference>
<dbReference type="InterPro" id="IPR036397">
    <property type="entry name" value="RNaseH_sf"/>
</dbReference>
<accession>A0A9Q8LEL7</accession>
<keyword evidence="3" id="KW-0175">Coiled coil</keyword>
<dbReference type="SUPFAM" id="SSF53098">
    <property type="entry name" value="Ribonuclease H-like"/>
    <property type="match status" value="1"/>
</dbReference>
<dbReference type="Proteomes" id="UP000756132">
    <property type="component" value="Chromosome 4"/>
</dbReference>
<feature type="region of interest" description="Disordered" evidence="4">
    <location>
        <begin position="198"/>
        <end position="224"/>
    </location>
</feature>
<keyword evidence="7" id="KW-1185">Reference proteome</keyword>
<feature type="compositionally biased region" description="Low complexity" evidence="4">
    <location>
        <begin position="109"/>
        <end position="120"/>
    </location>
</feature>
<feature type="compositionally biased region" description="Gly residues" evidence="4">
    <location>
        <begin position="863"/>
        <end position="878"/>
    </location>
</feature>
<feature type="region of interest" description="Disordered" evidence="4">
    <location>
        <begin position="1470"/>
        <end position="1507"/>
    </location>
</feature>
<feature type="compositionally biased region" description="Polar residues" evidence="4">
    <location>
        <begin position="1062"/>
        <end position="1071"/>
    </location>
</feature>
<keyword evidence="2" id="KW-0378">Hydrolase</keyword>